<keyword evidence="1" id="KW-0479">Metal-binding</keyword>
<dbReference type="GO" id="GO:0003677">
    <property type="term" value="F:DNA binding"/>
    <property type="evidence" value="ECO:0007669"/>
    <property type="project" value="InterPro"/>
</dbReference>
<feature type="compositionally biased region" description="Low complexity" evidence="5">
    <location>
        <begin position="1"/>
        <end position="18"/>
    </location>
</feature>
<keyword evidence="2 4" id="KW-0863">Zinc-finger</keyword>
<dbReference type="InterPro" id="IPR004333">
    <property type="entry name" value="SBP_dom"/>
</dbReference>
<name>A0AAV9BK22_ACOGR</name>
<dbReference type="GO" id="GO:0008270">
    <property type="term" value="F:zinc ion binding"/>
    <property type="evidence" value="ECO:0007669"/>
    <property type="project" value="UniProtKB-KW"/>
</dbReference>
<dbReference type="Gene3D" id="4.10.1100.10">
    <property type="entry name" value="Transcription factor, SBP-box domain"/>
    <property type="match status" value="1"/>
</dbReference>
<evidence type="ECO:0000256" key="3">
    <source>
        <dbReference type="ARBA" id="ARBA00022833"/>
    </source>
</evidence>
<feature type="region of interest" description="Disordered" evidence="5">
    <location>
        <begin position="1"/>
        <end position="22"/>
    </location>
</feature>
<dbReference type="EMBL" id="JAUJYN010000002">
    <property type="protein sequence ID" value="KAK1277168.1"/>
    <property type="molecule type" value="Genomic_DNA"/>
</dbReference>
<protein>
    <submittedName>
        <fullName evidence="8">Squamosa promoter-binding-like protein 9</fullName>
    </submittedName>
</protein>
<sequence length="823" mass="91277">MENPQTTTSSMTTAAATTTDEEAASAIWNWETLFDFSVAAEDDPLLTFPWSTVDSVGVPPLSPSPPSAADAAFVPGPSADPVSGAPDRVRKRDPRLTCSNFLAGRIPCACPEEDAKEAEEEEAATAAEGRVVKKRVRKGTAGSNVRCQVPGCEADISELKGYHRRHRVCLTCANAASVILDGIHMRYCQQCGKFHILPDFDEGKRSCRRKLERHNKRRRRRSTHINNTLEKEKGVQLPAEDVICAGETDIDSPCPGNKVIDAELILESDDGDVSPICSIPSICNVQSNSAASFAASGGIPKEEGVDISKLTIVSSSGDDKIGYSSMCPTGRLSFKLYDWNPAEFPRRLRHQIFQWLASMPVELEGYIRPGCTILTVFIAMPCFMWDKLSRHAAEYLNDFIRGPQSVLSGRGTVLIYLNNMIFEVLEDGTSLMNIKMEVQVPRLHYVYPTFFEAGKPMEFIVCGSNLLQPKLQFLVSFGGKYLPCDCSVAVPHGKKSHVYHGSEEDSFGSLEHEIFRIHVPHTDAKLFGPAFIEVENESGLSNFIPVLVGDKPLCSDLQILQPVFNGSLELEKILSKLIDINIVPDLCNVRIMRHREMSELLLDIAWLLQEPLNDNREAHWTSVHVQRMICVLKFLIKHRSISILEKILNSWKLIMDKKFGYPMDRVVEPNLNLLQECIACARGMVYQKLELDNNSELDLKKSGEIDMLSNAPTTVKGGEVMTEKGLSSATTTSCEKVEESAAFLSSMVVKRQECYPSILQGFQWSEKGCGQARPSIFTKTRLAILLMVSVAMCFGICITLFHPHKAGEFAVSVRKCVLGSFEP</sequence>
<dbReference type="Pfam" id="PF03110">
    <property type="entry name" value="SBP"/>
    <property type="match status" value="1"/>
</dbReference>
<evidence type="ECO:0000256" key="5">
    <source>
        <dbReference type="SAM" id="MobiDB-lite"/>
    </source>
</evidence>
<dbReference type="Pfam" id="PF26102">
    <property type="entry name" value="Ig_SPL7"/>
    <property type="match status" value="1"/>
</dbReference>
<dbReference type="AlphaFoldDB" id="A0AAV9BK22"/>
<keyword evidence="6" id="KW-1133">Transmembrane helix</keyword>
<keyword evidence="6" id="KW-0472">Membrane</keyword>
<keyword evidence="6" id="KW-0812">Transmembrane</keyword>
<evidence type="ECO:0000256" key="4">
    <source>
        <dbReference type="PROSITE-ProRule" id="PRU00470"/>
    </source>
</evidence>
<keyword evidence="9" id="KW-1185">Reference proteome</keyword>
<accession>A0AAV9BK22</accession>
<dbReference type="PROSITE" id="PS51141">
    <property type="entry name" value="ZF_SBP"/>
    <property type="match status" value="1"/>
</dbReference>
<dbReference type="InterPro" id="IPR044817">
    <property type="entry name" value="SBP-like"/>
</dbReference>
<gene>
    <name evidence="8" type="ORF">QJS04_geneDACA017806</name>
</gene>
<evidence type="ECO:0000313" key="8">
    <source>
        <dbReference type="EMBL" id="KAK1277168.1"/>
    </source>
</evidence>
<dbReference type="PANTHER" id="PTHR31251">
    <property type="entry name" value="SQUAMOSA PROMOTER-BINDING-LIKE PROTEIN 4"/>
    <property type="match status" value="1"/>
</dbReference>
<reference evidence="8" key="2">
    <citation type="submission" date="2023-06" db="EMBL/GenBank/DDBJ databases">
        <authorList>
            <person name="Ma L."/>
            <person name="Liu K.-W."/>
            <person name="Li Z."/>
            <person name="Hsiao Y.-Y."/>
            <person name="Qi Y."/>
            <person name="Fu T."/>
            <person name="Tang G."/>
            <person name="Zhang D."/>
            <person name="Sun W.-H."/>
            <person name="Liu D.-K."/>
            <person name="Li Y."/>
            <person name="Chen G.-Z."/>
            <person name="Liu X.-D."/>
            <person name="Liao X.-Y."/>
            <person name="Jiang Y.-T."/>
            <person name="Yu X."/>
            <person name="Hao Y."/>
            <person name="Huang J."/>
            <person name="Zhao X.-W."/>
            <person name="Ke S."/>
            <person name="Chen Y.-Y."/>
            <person name="Wu W.-L."/>
            <person name="Hsu J.-L."/>
            <person name="Lin Y.-F."/>
            <person name="Huang M.-D."/>
            <person name="Li C.-Y."/>
            <person name="Huang L."/>
            <person name="Wang Z.-W."/>
            <person name="Zhao X."/>
            <person name="Zhong W.-Y."/>
            <person name="Peng D.-H."/>
            <person name="Ahmad S."/>
            <person name="Lan S."/>
            <person name="Zhang J.-S."/>
            <person name="Tsai W.-C."/>
            <person name="Van De Peer Y."/>
            <person name="Liu Z.-J."/>
        </authorList>
    </citation>
    <scope>NUCLEOTIDE SEQUENCE</scope>
    <source>
        <strain evidence="8">SCP</strain>
        <tissue evidence="8">Leaves</tissue>
    </source>
</reference>
<evidence type="ECO:0000256" key="6">
    <source>
        <dbReference type="SAM" id="Phobius"/>
    </source>
</evidence>
<keyword evidence="3" id="KW-0862">Zinc</keyword>
<dbReference type="GO" id="GO:0005634">
    <property type="term" value="C:nucleus"/>
    <property type="evidence" value="ECO:0007669"/>
    <property type="project" value="InterPro"/>
</dbReference>
<dbReference type="SUPFAM" id="SSF103612">
    <property type="entry name" value="SBT domain"/>
    <property type="match status" value="1"/>
</dbReference>
<dbReference type="Proteomes" id="UP001179952">
    <property type="component" value="Unassembled WGS sequence"/>
</dbReference>
<feature type="transmembrane region" description="Helical" evidence="6">
    <location>
        <begin position="782"/>
        <end position="801"/>
    </location>
</feature>
<evidence type="ECO:0000313" key="9">
    <source>
        <dbReference type="Proteomes" id="UP001179952"/>
    </source>
</evidence>
<evidence type="ECO:0000259" key="7">
    <source>
        <dbReference type="PROSITE" id="PS51141"/>
    </source>
</evidence>
<proteinExistence type="predicted"/>
<reference evidence="8" key="1">
    <citation type="journal article" date="2023" name="Nat. Commun.">
        <title>Diploid and tetraploid genomes of Acorus and the evolution of monocots.</title>
        <authorList>
            <person name="Ma L."/>
            <person name="Liu K.W."/>
            <person name="Li Z."/>
            <person name="Hsiao Y.Y."/>
            <person name="Qi Y."/>
            <person name="Fu T."/>
            <person name="Tang G.D."/>
            <person name="Zhang D."/>
            <person name="Sun W.H."/>
            <person name="Liu D.K."/>
            <person name="Li Y."/>
            <person name="Chen G.Z."/>
            <person name="Liu X.D."/>
            <person name="Liao X.Y."/>
            <person name="Jiang Y.T."/>
            <person name="Yu X."/>
            <person name="Hao Y."/>
            <person name="Huang J."/>
            <person name="Zhao X.W."/>
            <person name="Ke S."/>
            <person name="Chen Y.Y."/>
            <person name="Wu W.L."/>
            <person name="Hsu J.L."/>
            <person name="Lin Y.F."/>
            <person name="Huang M.D."/>
            <person name="Li C.Y."/>
            <person name="Huang L."/>
            <person name="Wang Z.W."/>
            <person name="Zhao X."/>
            <person name="Zhong W.Y."/>
            <person name="Peng D.H."/>
            <person name="Ahmad S."/>
            <person name="Lan S."/>
            <person name="Zhang J.S."/>
            <person name="Tsai W.C."/>
            <person name="Van de Peer Y."/>
            <person name="Liu Z.J."/>
        </authorList>
    </citation>
    <scope>NUCLEOTIDE SEQUENCE</scope>
    <source>
        <strain evidence="8">SCP</strain>
    </source>
</reference>
<comment type="caution">
    <text evidence="8">The sequence shown here is derived from an EMBL/GenBank/DDBJ whole genome shotgun (WGS) entry which is preliminary data.</text>
</comment>
<organism evidence="8 9">
    <name type="scientific">Acorus gramineus</name>
    <name type="common">Dwarf sweet flag</name>
    <dbReference type="NCBI Taxonomy" id="55184"/>
    <lineage>
        <taxon>Eukaryota</taxon>
        <taxon>Viridiplantae</taxon>
        <taxon>Streptophyta</taxon>
        <taxon>Embryophyta</taxon>
        <taxon>Tracheophyta</taxon>
        <taxon>Spermatophyta</taxon>
        <taxon>Magnoliopsida</taxon>
        <taxon>Liliopsida</taxon>
        <taxon>Acoraceae</taxon>
        <taxon>Acorus</taxon>
    </lineage>
</organism>
<evidence type="ECO:0000256" key="1">
    <source>
        <dbReference type="ARBA" id="ARBA00022723"/>
    </source>
</evidence>
<dbReference type="InterPro" id="IPR036893">
    <property type="entry name" value="SBP_sf"/>
</dbReference>
<feature type="domain" description="SBP-type" evidence="7">
    <location>
        <begin position="144"/>
        <end position="221"/>
    </location>
</feature>
<evidence type="ECO:0000256" key="2">
    <source>
        <dbReference type="ARBA" id="ARBA00022771"/>
    </source>
</evidence>
<dbReference type="PANTHER" id="PTHR31251:SF108">
    <property type="entry name" value="SQUAMOSA PROMOTER-BINDING-LIKE PROTEIN 7"/>
    <property type="match status" value="1"/>
</dbReference>